<evidence type="ECO:0000256" key="3">
    <source>
        <dbReference type="ARBA" id="ARBA00023125"/>
    </source>
</evidence>
<sequence>MTMVTEKSETATGTLPEIADPARVSPTNARQLNRLFLDRLTVLEEGTPEYSYARNTLIEMNLSLVQYAASRFRSRGAEEMEDIVQVGTIGLIKAIDRFDLTREVEFTSFAIPYITGEIKRFFRDTTWAVHVPRRLQEARVQLARATEELRSRLGRTPTVQELSQLMSLSEEEVNEARLASNGYNSTSLDAAINAGDEGDEGEAALADFIGADDAALELVEDFHALAPLIASLDERERRIIHMRFVDELTQAQIGEHLGVSQMHVSRLLSRTLAKLRKGMLTTQ</sequence>
<gene>
    <name evidence="7" type="ORF">CW362_19405</name>
</gene>
<dbReference type="CDD" id="cd06171">
    <property type="entry name" value="Sigma70_r4"/>
    <property type="match status" value="1"/>
</dbReference>
<dbReference type="InterPro" id="IPR000943">
    <property type="entry name" value="RNA_pol_sigma70"/>
</dbReference>
<dbReference type="NCBIfam" id="TIGR02937">
    <property type="entry name" value="sigma70-ECF"/>
    <property type="match status" value="1"/>
</dbReference>
<evidence type="ECO:0000259" key="6">
    <source>
        <dbReference type="PROSITE" id="PS00715"/>
    </source>
</evidence>
<keyword evidence="4" id="KW-0804">Transcription</keyword>
<dbReference type="InterPro" id="IPR014322">
    <property type="entry name" value="RNA_pol_sigma-B/F/G"/>
</dbReference>
<dbReference type="Pfam" id="PF04539">
    <property type="entry name" value="Sigma70_r3"/>
    <property type="match status" value="1"/>
</dbReference>
<dbReference type="EMBL" id="PJOS01000035">
    <property type="protein sequence ID" value="PKT71370.1"/>
    <property type="molecule type" value="Genomic_DNA"/>
</dbReference>
<evidence type="ECO:0000313" key="8">
    <source>
        <dbReference type="Proteomes" id="UP000236178"/>
    </source>
</evidence>
<dbReference type="SUPFAM" id="SSF88946">
    <property type="entry name" value="Sigma2 domain of RNA polymerase sigma factors"/>
    <property type="match status" value="1"/>
</dbReference>
<keyword evidence="1" id="KW-0805">Transcription regulation</keyword>
<name>A0A2I0SN88_9ACTN</name>
<dbReference type="RefSeq" id="WP_103550779.1">
    <property type="nucleotide sequence ID" value="NZ_JBHJSK010000032.1"/>
</dbReference>
<comment type="caution">
    <text evidence="7">The sequence shown here is derived from an EMBL/GenBank/DDBJ whole genome shotgun (WGS) entry which is preliminary data.</text>
</comment>
<dbReference type="PANTHER" id="PTHR30385">
    <property type="entry name" value="SIGMA FACTOR F FLAGELLAR"/>
    <property type="match status" value="1"/>
</dbReference>
<dbReference type="OrthoDB" id="9804285at2"/>
<dbReference type="NCBIfam" id="TIGR02980">
    <property type="entry name" value="SigBFG"/>
    <property type="match status" value="1"/>
</dbReference>
<evidence type="ECO:0000313" key="7">
    <source>
        <dbReference type="EMBL" id="PKT71370.1"/>
    </source>
</evidence>
<dbReference type="PRINTS" id="PR00046">
    <property type="entry name" value="SIGMA70FCT"/>
</dbReference>
<dbReference type="Proteomes" id="UP000236178">
    <property type="component" value="Unassembled WGS sequence"/>
</dbReference>
<accession>A0A2I0SN88</accession>
<keyword evidence="3" id="KW-0238">DNA-binding</keyword>
<dbReference type="PROSITE" id="PS00715">
    <property type="entry name" value="SIGMA70_1"/>
    <property type="match status" value="1"/>
</dbReference>
<dbReference type="GO" id="GO:0006352">
    <property type="term" value="P:DNA-templated transcription initiation"/>
    <property type="evidence" value="ECO:0007669"/>
    <property type="project" value="InterPro"/>
</dbReference>
<evidence type="ECO:0000256" key="2">
    <source>
        <dbReference type="ARBA" id="ARBA00023082"/>
    </source>
</evidence>
<proteinExistence type="predicted"/>
<dbReference type="InterPro" id="IPR014284">
    <property type="entry name" value="RNA_pol_sigma-70_dom"/>
</dbReference>
<dbReference type="InterPro" id="IPR007624">
    <property type="entry name" value="RNA_pol_sigma70_r3"/>
</dbReference>
<dbReference type="Pfam" id="PF04545">
    <property type="entry name" value="Sigma70_r4"/>
    <property type="match status" value="1"/>
</dbReference>
<evidence type="ECO:0000256" key="1">
    <source>
        <dbReference type="ARBA" id="ARBA00023015"/>
    </source>
</evidence>
<protein>
    <submittedName>
        <fullName evidence="7">B/F/G family RNA polymerase sigma-70 factor</fullName>
    </submittedName>
</protein>
<dbReference type="InterPro" id="IPR013324">
    <property type="entry name" value="RNA_pol_sigma_r3/r4-like"/>
</dbReference>
<evidence type="ECO:0000256" key="5">
    <source>
        <dbReference type="SAM" id="MobiDB-lite"/>
    </source>
</evidence>
<dbReference type="Gene3D" id="1.20.120.1810">
    <property type="match status" value="1"/>
</dbReference>
<dbReference type="SUPFAM" id="SSF88659">
    <property type="entry name" value="Sigma3 and sigma4 domains of RNA polymerase sigma factors"/>
    <property type="match status" value="2"/>
</dbReference>
<dbReference type="AlphaFoldDB" id="A0A2I0SN88"/>
<reference evidence="7 8" key="1">
    <citation type="submission" date="2017-12" db="EMBL/GenBank/DDBJ databases">
        <title>Streptomyces populusis sp. nov., a novel endophytic actinobacterium isolated from stems of Populus adenopoda Maxim.</title>
        <authorList>
            <person name="Wang Z."/>
        </authorList>
    </citation>
    <scope>NUCLEOTIDE SEQUENCE [LARGE SCALE GENOMIC DNA]</scope>
    <source>
        <strain evidence="7 8">A249</strain>
    </source>
</reference>
<dbReference type="Pfam" id="PF04542">
    <property type="entry name" value="Sigma70_r2"/>
    <property type="match status" value="1"/>
</dbReference>
<keyword evidence="8" id="KW-1185">Reference proteome</keyword>
<dbReference type="PIRSF" id="PIRSF000770">
    <property type="entry name" value="RNA_pol_sigma-SigE/K"/>
    <property type="match status" value="1"/>
</dbReference>
<dbReference type="InterPro" id="IPR007630">
    <property type="entry name" value="RNA_pol_sigma70_r4"/>
</dbReference>
<keyword evidence="2" id="KW-0731">Sigma factor</keyword>
<dbReference type="GO" id="GO:0016987">
    <property type="term" value="F:sigma factor activity"/>
    <property type="evidence" value="ECO:0007669"/>
    <property type="project" value="UniProtKB-KW"/>
</dbReference>
<dbReference type="PANTHER" id="PTHR30385:SF4">
    <property type="entry name" value="RNA POLYMERASE SIGMA-E FACTOR"/>
    <property type="match status" value="1"/>
</dbReference>
<dbReference type="InterPro" id="IPR007627">
    <property type="entry name" value="RNA_pol_sigma70_r2"/>
</dbReference>
<feature type="region of interest" description="Disordered" evidence="5">
    <location>
        <begin position="1"/>
        <end position="21"/>
    </location>
</feature>
<feature type="domain" description="RNA polymerase sigma-70" evidence="6">
    <location>
        <begin position="82"/>
        <end position="95"/>
    </location>
</feature>
<dbReference type="GO" id="GO:0003677">
    <property type="term" value="F:DNA binding"/>
    <property type="evidence" value="ECO:0007669"/>
    <property type="project" value="UniProtKB-KW"/>
</dbReference>
<organism evidence="7 8">
    <name type="scientific">Streptomyces populi</name>
    <dbReference type="NCBI Taxonomy" id="2058924"/>
    <lineage>
        <taxon>Bacteria</taxon>
        <taxon>Bacillati</taxon>
        <taxon>Actinomycetota</taxon>
        <taxon>Actinomycetes</taxon>
        <taxon>Kitasatosporales</taxon>
        <taxon>Streptomycetaceae</taxon>
        <taxon>Streptomyces</taxon>
    </lineage>
</organism>
<evidence type="ECO:0000256" key="4">
    <source>
        <dbReference type="ARBA" id="ARBA00023163"/>
    </source>
</evidence>
<dbReference type="Gene3D" id="1.20.140.160">
    <property type="match status" value="1"/>
</dbReference>
<dbReference type="InterPro" id="IPR013325">
    <property type="entry name" value="RNA_pol_sigma_r2"/>
</dbReference>